<dbReference type="EMBL" id="JOUE01000001">
    <property type="protein sequence ID" value="KFJ44120.1"/>
    <property type="molecule type" value="Genomic_DNA"/>
</dbReference>
<comment type="caution">
    <text evidence="1">The sequence shown here is derived from an EMBL/GenBank/DDBJ whole genome shotgun (WGS) entry which is preliminary data.</text>
</comment>
<evidence type="ECO:0000313" key="1">
    <source>
        <dbReference type="EMBL" id="KFJ44120.1"/>
    </source>
</evidence>
<organism evidence="1 2">
    <name type="scientific">Francisella philomiragia</name>
    <dbReference type="NCBI Taxonomy" id="28110"/>
    <lineage>
        <taxon>Bacteria</taxon>
        <taxon>Pseudomonadati</taxon>
        <taxon>Pseudomonadota</taxon>
        <taxon>Gammaproteobacteria</taxon>
        <taxon>Thiotrichales</taxon>
        <taxon>Francisellaceae</taxon>
        <taxon>Francisella</taxon>
    </lineage>
</organism>
<evidence type="ECO:0000313" key="2">
    <source>
        <dbReference type="Proteomes" id="UP000029117"/>
    </source>
</evidence>
<accession>A0AAW3DDN3</accession>
<gene>
    <name evidence="1" type="ORF">DR78_1962</name>
</gene>
<sequence length="184" mass="20893">MQSYGFDLVDAINTKPTTLKILGRLNNFEPLSIRSIGDTISANDFSISKGADADDMVKMNASSTRTAAVMSLAVGLIDRGELFNLYTKISRRIKSNPNYRKVVFKKPLLFQVSVQRNKDNDSIARFDDISLINTKNRDDAIRKARHLKKMDSLCGSRSINCLIKNNKNDRFYYQNIYILVSKQT</sequence>
<dbReference type="Proteomes" id="UP000029117">
    <property type="component" value="Unassembled WGS sequence"/>
</dbReference>
<dbReference type="AlphaFoldDB" id="A0AAW3DDN3"/>
<protein>
    <submittedName>
        <fullName evidence="1">Uncharacterized protein</fullName>
    </submittedName>
</protein>
<proteinExistence type="predicted"/>
<dbReference type="RefSeq" id="WP_035737978.1">
    <property type="nucleotide sequence ID" value="NZ_JACTRV010000018.1"/>
</dbReference>
<reference evidence="1 2" key="1">
    <citation type="submission" date="2014-04" db="EMBL/GenBank/DDBJ databases">
        <authorList>
            <person name="Bishop-Lilly K.A."/>
            <person name="Broomall S.M."/>
            <person name="Chain P.S."/>
            <person name="Chertkov O."/>
            <person name="Coyne S.R."/>
            <person name="Daligault H.E."/>
            <person name="Davenport K.W."/>
            <person name="Erkkila T."/>
            <person name="Frey K.G."/>
            <person name="Gibbons H.S."/>
            <person name="Gu W."/>
            <person name="Jaissle J."/>
            <person name="Johnson S.L."/>
            <person name="Koroleva G.I."/>
            <person name="Ladner J.T."/>
            <person name="Lo C.-C."/>
            <person name="Minogue T.D."/>
            <person name="Munk C."/>
            <person name="Palacios G.F."/>
            <person name="Redden C.L."/>
            <person name="Rosenzweig C.N."/>
            <person name="Scholz M.B."/>
            <person name="Teshima H."/>
            <person name="Xu Y."/>
        </authorList>
    </citation>
    <scope>NUCLEOTIDE SEQUENCE [LARGE SCALE GENOMIC DNA]</scope>
    <source>
        <strain evidence="1 2">FAJ</strain>
    </source>
</reference>
<name>A0AAW3DDN3_9GAMM</name>